<dbReference type="SUPFAM" id="SSF53756">
    <property type="entry name" value="UDP-Glycosyltransferase/glycogen phosphorylase"/>
    <property type="match status" value="1"/>
</dbReference>
<dbReference type="PANTHER" id="PTHR45947">
    <property type="entry name" value="SULFOQUINOVOSYL TRANSFERASE SQD2"/>
    <property type="match status" value="1"/>
</dbReference>
<dbReference type="EMBL" id="CP049332">
    <property type="protein sequence ID" value="QIH44508.1"/>
    <property type="molecule type" value="Genomic_DNA"/>
</dbReference>
<dbReference type="CDD" id="cd03801">
    <property type="entry name" value="GT4_PimA-like"/>
    <property type="match status" value="1"/>
</dbReference>
<dbReference type="KEGG" id="vzi:G5S32_21455"/>
<dbReference type="RefSeq" id="WP_165314160.1">
    <property type="nucleotide sequence ID" value="NZ_CP049332.1"/>
</dbReference>
<dbReference type="Proteomes" id="UP000503003">
    <property type="component" value="Chromosome 2"/>
</dbReference>
<feature type="domain" description="Glycosyltransferase subfamily 4-like N-terminal" evidence="2">
    <location>
        <begin position="33"/>
        <end position="191"/>
    </location>
</feature>
<dbReference type="AlphaFoldDB" id="A0A6G7CR85"/>
<accession>A0A6G7CR85</accession>
<organism evidence="3 4">
    <name type="scientific">Vibrio ziniensis</name>
    <dbReference type="NCBI Taxonomy" id="2711221"/>
    <lineage>
        <taxon>Bacteria</taxon>
        <taxon>Pseudomonadati</taxon>
        <taxon>Pseudomonadota</taxon>
        <taxon>Gammaproteobacteria</taxon>
        <taxon>Vibrionales</taxon>
        <taxon>Vibrionaceae</taxon>
        <taxon>Vibrio</taxon>
    </lineage>
</organism>
<dbReference type="InterPro" id="IPR001296">
    <property type="entry name" value="Glyco_trans_1"/>
</dbReference>
<dbReference type="InterPro" id="IPR028098">
    <property type="entry name" value="Glyco_trans_4-like_N"/>
</dbReference>
<name>A0A6G7CR85_9VIBR</name>
<dbReference type="PANTHER" id="PTHR45947:SF3">
    <property type="entry name" value="SULFOQUINOVOSYL TRANSFERASE SQD2"/>
    <property type="match status" value="1"/>
</dbReference>
<proteinExistence type="predicted"/>
<reference evidence="3 4" key="1">
    <citation type="submission" date="2020-02" db="EMBL/GenBank/DDBJ databases">
        <title>A complete genome of a marine bacterium Vibrio sp. ZWAL4003 isolated from the mangrove sediment with the ability to degrade polysaccharides.</title>
        <authorList>
            <person name="Wu J."/>
            <person name="Qu W."/>
            <person name="Zeng R."/>
        </authorList>
    </citation>
    <scope>NUCLEOTIDE SEQUENCE [LARGE SCALE GENOMIC DNA]</scope>
    <source>
        <strain evidence="3 4">ZWAL4003</strain>
    </source>
</reference>
<protein>
    <submittedName>
        <fullName evidence="3">Glycosyltransferase</fullName>
    </submittedName>
</protein>
<keyword evidence="3" id="KW-0808">Transferase</keyword>
<evidence type="ECO:0000313" key="3">
    <source>
        <dbReference type="EMBL" id="QIH44508.1"/>
    </source>
</evidence>
<sequence length="390" mass="44742">MKLVKLIIFKEMFKIEMNKSKRHVCHLVHSFDIGGLERIIVNCINNLDNEKFHHTIISLTHITDFINEINFPITHYSLNKKEGNDISVYFKLYRLLNELKPDVFHTYNLGTVEYHWVAMFARVPLRIHAEHGRDSYDPNGASKKYQLIRKICSYAIHRVVAVSQDLSDWLVCEVGIPSKKLHLIVNGIDTNYFNPEGVVSQELNELDGKFIFGHVARLHSIKNQTLMLKSFLMACKNSSEFSDQCILVIVGDGPDRKCLENFVSENPVLKERVLFTGSKTNVRDFYCRFDAFLMSSIAEGIPMTLLESMSMSIPHLVTLVGGIKEVIKEEETGLSVHSDDVCNYSRGLLDLFVKKERTKIMSVKARNRIIEKFNQDIMIEAYSDIYLGNG</sequence>
<dbReference type="Gene3D" id="3.40.50.2000">
    <property type="entry name" value="Glycogen Phosphorylase B"/>
    <property type="match status" value="2"/>
</dbReference>
<dbReference type="Pfam" id="PF00534">
    <property type="entry name" value="Glycos_transf_1"/>
    <property type="match status" value="1"/>
</dbReference>
<dbReference type="InterPro" id="IPR050194">
    <property type="entry name" value="Glycosyltransferase_grp1"/>
</dbReference>
<dbReference type="Pfam" id="PF13439">
    <property type="entry name" value="Glyco_transf_4"/>
    <property type="match status" value="1"/>
</dbReference>
<feature type="domain" description="Glycosyl transferase family 1" evidence="1">
    <location>
        <begin position="201"/>
        <end position="367"/>
    </location>
</feature>
<evidence type="ECO:0000259" key="1">
    <source>
        <dbReference type="Pfam" id="PF00534"/>
    </source>
</evidence>
<gene>
    <name evidence="3" type="ORF">G5S32_21455</name>
</gene>
<dbReference type="GO" id="GO:0016757">
    <property type="term" value="F:glycosyltransferase activity"/>
    <property type="evidence" value="ECO:0007669"/>
    <property type="project" value="InterPro"/>
</dbReference>
<evidence type="ECO:0000259" key="2">
    <source>
        <dbReference type="Pfam" id="PF13439"/>
    </source>
</evidence>
<evidence type="ECO:0000313" key="4">
    <source>
        <dbReference type="Proteomes" id="UP000503003"/>
    </source>
</evidence>
<keyword evidence="4" id="KW-1185">Reference proteome</keyword>